<reference evidence="2 3" key="1">
    <citation type="submission" date="2013-08" db="EMBL/GenBank/DDBJ databases">
        <authorList>
            <person name="Weinstock G."/>
            <person name="Sodergren E."/>
            <person name="Wylie T."/>
            <person name="Fulton L."/>
            <person name="Fulton R."/>
            <person name="Fronick C."/>
            <person name="O'Laughlin M."/>
            <person name="Godfrey J."/>
            <person name="Miner T."/>
            <person name="Herter B."/>
            <person name="Appelbaum E."/>
            <person name="Cordes M."/>
            <person name="Lek S."/>
            <person name="Wollam A."/>
            <person name="Pepin K.H."/>
            <person name="Palsikar V.B."/>
            <person name="Mitreva M."/>
            <person name="Wilson R.K."/>
        </authorList>
    </citation>
    <scope>NUCLEOTIDE SEQUENCE [LARGE SCALE GENOMIC DNA]</scope>
    <source>
        <strain evidence="2 3">ATCC 12856</strain>
    </source>
</reference>
<evidence type="ECO:0000313" key="2">
    <source>
        <dbReference type="EMBL" id="ERI09155.1"/>
    </source>
</evidence>
<comment type="caution">
    <text evidence="2">The sequence shown here is derived from an EMBL/GenBank/DDBJ whole genome shotgun (WGS) entry which is preliminary data.</text>
</comment>
<dbReference type="AlphaFoldDB" id="U1X2F4"/>
<feature type="region of interest" description="Disordered" evidence="1">
    <location>
        <begin position="1"/>
        <end position="24"/>
    </location>
</feature>
<keyword evidence="3" id="KW-1185">Reference proteome</keyword>
<evidence type="ECO:0000313" key="3">
    <source>
        <dbReference type="Proteomes" id="UP000016511"/>
    </source>
</evidence>
<dbReference type="PATRIC" id="fig|649747.3.peg.2411"/>
<name>U1X2F4_ANEAE</name>
<accession>U1X2F4</accession>
<gene>
    <name evidence="2" type="ORF">HMPREF0083_02670</name>
</gene>
<proteinExistence type="predicted"/>
<dbReference type="HOGENOM" id="CLU_202821_0_0_9"/>
<protein>
    <submittedName>
        <fullName evidence="2">Uncharacterized protein</fullName>
    </submittedName>
</protein>
<evidence type="ECO:0000256" key="1">
    <source>
        <dbReference type="SAM" id="MobiDB-lite"/>
    </source>
</evidence>
<dbReference type="EMBL" id="AWSJ01000162">
    <property type="protein sequence ID" value="ERI09155.1"/>
    <property type="molecule type" value="Genomic_DNA"/>
</dbReference>
<sequence>MKGGDSEERRGWMRPALQQKKGQLSFSARPPPFLFSYLPPQKCVALSNQMYIDIPISDEIGMFC</sequence>
<organism evidence="2 3">
    <name type="scientific">Aneurinibacillus aneurinilyticus ATCC 12856</name>
    <dbReference type="NCBI Taxonomy" id="649747"/>
    <lineage>
        <taxon>Bacteria</taxon>
        <taxon>Bacillati</taxon>
        <taxon>Bacillota</taxon>
        <taxon>Bacilli</taxon>
        <taxon>Bacillales</taxon>
        <taxon>Paenibacillaceae</taxon>
        <taxon>Aneurinibacillus group</taxon>
        <taxon>Aneurinibacillus</taxon>
    </lineage>
</organism>
<dbReference type="STRING" id="649747.HMPREF0083_02670"/>
<dbReference type="Proteomes" id="UP000016511">
    <property type="component" value="Unassembled WGS sequence"/>
</dbReference>
<feature type="compositionally biased region" description="Basic and acidic residues" evidence="1">
    <location>
        <begin position="1"/>
        <end position="11"/>
    </location>
</feature>